<reference evidence="5 6" key="1">
    <citation type="submission" date="2014-04" db="EMBL/GenBank/DDBJ databases">
        <authorList>
            <person name="Bishop-Lilly K.A."/>
            <person name="Broomall S.M."/>
            <person name="Chain P.S."/>
            <person name="Chertkov O."/>
            <person name="Coyne S.R."/>
            <person name="Daligault H.E."/>
            <person name="Davenport K.W."/>
            <person name="Erkkila T."/>
            <person name="Frey K.G."/>
            <person name="Gibbons H.S."/>
            <person name="Gu W."/>
            <person name="Jaissle J."/>
            <person name="Johnson S.L."/>
            <person name="Koroleva G.I."/>
            <person name="Ladner J.T."/>
            <person name="Lo C.-C."/>
            <person name="Minogue T.D."/>
            <person name="Munk C."/>
            <person name="Palacios G.F."/>
            <person name="Redden C.L."/>
            <person name="Rosenzweig C.N."/>
            <person name="Scholz M.B."/>
            <person name="Teshima H."/>
            <person name="Xu Y."/>
        </authorList>
    </citation>
    <scope>NUCLEOTIDE SEQUENCE [LARGE SCALE GENOMIC DNA]</scope>
    <source>
        <strain evidence="5 6">8244</strain>
    </source>
</reference>
<comment type="similarity">
    <text evidence="1">Belongs to the type-I restriction system S methylase family.</text>
</comment>
<dbReference type="GO" id="GO:0003677">
    <property type="term" value="F:DNA binding"/>
    <property type="evidence" value="ECO:0007669"/>
    <property type="project" value="UniProtKB-KW"/>
</dbReference>
<organism evidence="5 6">
    <name type="scientific">Paenibacillus macerans</name>
    <name type="common">Bacillus macerans</name>
    <dbReference type="NCBI Taxonomy" id="44252"/>
    <lineage>
        <taxon>Bacteria</taxon>
        <taxon>Bacillati</taxon>
        <taxon>Bacillota</taxon>
        <taxon>Bacilli</taxon>
        <taxon>Bacillales</taxon>
        <taxon>Paenibacillaceae</taxon>
        <taxon>Paenibacillus</taxon>
    </lineage>
</organism>
<evidence type="ECO:0000313" key="6">
    <source>
        <dbReference type="Proteomes" id="UP000029278"/>
    </source>
</evidence>
<dbReference type="PATRIC" id="fig|44252.3.peg.3205"/>
<gene>
    <name evidence="5" type="ORF">DJ90_1587</name>
</gene>
<dbReference type="SUPFAM" id="SSF116734">
    <property type="entry name" value="DNA methylase specificity domain"/>
    <property type="match status" value="2"/>
</dbReference>
<evidence type="ECO:0000259" key="4">
    <source>
        <dbReference type="Pfam" id="PF01420"/>
    </source>
</evidence>
<comment type="caution">
    <text evidence="5">The sequence shown here is derived from an EMBL/GenBank/DDBJ whole genome shotgun (WGS) entry which is preliminary data.</text>
</comment>
<sequence length="397" mass="45150">MWEKTKWGEIASLEYGKALKDYKNKTTGYPVFGTNGPIGYTDKMMSRGPGVIIGRKGAYRGVHYTDSAFYVIDTAYFLKPIKNNLDLKWAYYNLKNTDINNLDSGSAIPSTSRSDFYALDTLLPSIKEQIKIRDLLSSLDNKIELNNAINKNLEEMAQALFKRWFIDFEFPNESGEPYKSDGGEFEESELGLIPKGWKVKKLEYICRIDTTSVTPSATPDETFELYSIPAYDEGKFPVFEAGSTIKSNKYKVNKGSVLISKLNPQTKRVWAPLCLTPDAVSSTEFINFLSLNSGNRGFLYSLLDSESFYTYLCSNTTGSTNSRQRVLPKSTLDFRFVFPDNEEVVYQFSKMIENYLNLMQTLIYENRKLAILRDTLLPKLMSGEIRVPLVEQEQVTG</sequence>
<dbReference type="GO" id="GO:0009307">
    <property type="term" value="P:DNA restriction-modification system"/>
    <property type="evidence" value="ECO:0007669"/>
    <property type="project" value="UniProtKB-KW"/>
</dbReference>
<dbReference type="Gene3D" id="3.90.220.20">
    <property type="entry name" value="DNA methylase specificity domains"/>
    <property type="match status" value="2"/>
</dbReference>
<protein>
    <submittedName>
        <fullName evidence="5">Type I restriction modification DNA specificity domain protein</fullName>
    </submittedName>
</protein>
<dbReference type="CDD" id="cd17267">
    <property type="entry name" value="RMtype1_S_EcoAO83I-TRD1-CR1_like"/>
    <property type="match status" value="1"/>
</dbReference>
<dbReference type="Pfam" id="PF01420">
    <property type="entry name" value="Methylase_S"/>
    <property type="match status" value="1"/>
</dbReference>
<keyword evidence="6" id="KW-1185">Reference proteome</keyword>
<dbReference type="HOGENOM" id="CLU_021095_2_2_9"/>
<dbReference type="Proteomes" id="UP000029278">
    <property type="component" value="Unassembled WGS sequence"/>
</dbReference>
<dbReference type="AlphaFoldDB" id="A0A090ZCU9"/>
<dbReference type="PANTHER" id="PTHR30408">
    <property type="entry name" value="TYPE-1 RESTRICTION ENZYME ECOKI SPECIFICITY PROTEIN"/>
    <property type="match status" value="1"/>
</dbReference>
<dbReference type="InterPro" id="IPR044946">
    <property type="entry name" value="Restrct_endonuc_typeI_TRD_sf"/>
</dbReference>
<name>A0A090ZCU9_PAEMA</name>
<dbReference type="EMBL" id="JMQA01000029">
    <property type="protein sequence ID" value="KFN08258.1"/>
    <property type="molecule type" value="Genomic_DNA"/>
</dbReference>
<dbReference type="PANTHER" id="PTHR30408:SF13">
    <property type="entry name" value="TYPE I RESTRICTION ENZYME HINDI SPECIFICITY SUBUNIT"/>
    <property type="match status" value="1"/>
</dbReference>
<proteinExistence type="inferred from homology"/>
<evidence type="ECO:0000256" key="1">
    <source>
        <dbReference type="ARBA" id="ARBA00010923"/>
    </source>
</evidence>
<dbReference type="REBASE" id="96589">
    <property type="entry name" value="S.Pma8244ORF1588P"/>
</dbReference>
<accession>A0A090ZCU9</accession>
<feature type="domain" description="Type I restriction modification DNA specificity" evidence="4">
    <location>
        <begin position="2"/>
        <end position="155"/>
    </location>
</feature>
<dbReference type="InterPro" id="IPR052021">
    <property type="entry name" value="Type-I_RS_S_subunit"/>
</dbReference>
<keyword evidence="3" id="KW-0238">DNA-binding</keyword>
<evidence type="ECO:0000256" key="3">
    <source>
        <dbReference type="ARBA" id="ARBA00023125"/>
    </source>
</evidence>
<keyword evidence="2" id="KW-0680">Restriction system</keyword>
<evidence type="ECO:0000256" key="2">
    <source>
        <dbReference type="ARBA" id="ARBA00022747"/>
    </source>
</evidence>
<dbReference type="InterPro" id="IPR000055">
    <property type="entry name" value="Restrct_endonuc_typeI_TRD"/>
</dbReference>
<evidence type="ECO:0000313" key="5">
    <source>
        <dbReference type="EMBL" id="KFN08258.1"/>
    </source>
</evidence>
<dbReference type="STRING" id="44252.DJ90_1587"/>